<dbReference type="GO" id="GO:0003677">
    <property type="term" value="F:DNA binding"/>
    <property type="evidence" value="ECO:0007669"/>
    <property type="project" value="UniProtKB-KW"/>
</dbReference>
<dbReference type="PROSITE" id="PS51745">
    <property type="entry name" value="PB1"/>
    <property type="match status" value="1"/>
</dbReference>
<evidence type="ECO:0000256" key="1">
    <source>
        <dbReference type="ARBA" id="ARBA00023015"/>
    </source>
</evidence>
<evidence type="ECO:0000259" key="6">
    <source>
        <dbReference type="PROSITE" id="PS51519"/>
    </source>
</evidence>
<name>A0A9R0W9W2_TRITD</name>
<evidence type="ECO:0000256" key="5">
    <source>
        <dbReference type="SAM" id="MobiDB-lite"/>
    </source>
</evidence>
<dbReference type="InterPro" id="IPR045012">
    <property type="entry name" value="NLP"/>
</dbReference>
<dbReference type="InterPro" id="IPR055081">
    <property type="entry name" value="NLP1-9_GAF"/>
</dbReference>
<keyword evidence="2" id="KW-0238">DNA-binding</keyword>
<feature type="region of interest" description="Disordered" evidence="5">
    <location>
        <begin position="648"/>
        <end position="685"/>
    </location>
</feature>
<keyword evidence="4" id="KW-0539">Nucleus</keyword>
<dbReference type="EMBL" id="LT934118">
    <property type="protein sequence ID" value="VAI02715.1"/>
    <property type="molecule type" value="Genomic_DNA"/>
</dbReference>
<dbReference type="Gene3D" id="3.10.20.90">
    <property type="entry name" value="Phosphatidylinositol 3-kinase Catalytic Subunit, Chain A, domain 1"/>
    <property type="match status" value="1"/>
</dbReference>
<keyword evidence="1" id="KW-0805">Transcription regulation</keyword>
<keyword evidence="9" id="KW-1185">Reference proteome</keyword>
<proteinExistence type="predicted"/>
<feature type="compositionally biased region" description="Polar residues" evidence="5">
    <location>
        <begin position="668"/>
        <end position="685"/>
    </location>
</feature>
<dbReference type="InterPro" id="IPR003035">
    <property type="entry name" value="RWP-RK_dom"/>
</dbReference>
<evidence type="ECO:0000313" key="9">
    <source>
        <dbReference type="Proteomes" id="UP000324705"/>
    </source>
</evidence>
<dbReference type="Pfam" id="PF02042">
    <property type="entry name" value="RWP-RK"/>
    <property type="match status" value="1"/>
</dbReference>
<evidence type="ECO:0000256" key="2">
    <source>
        <dbReference type="ARBA" id="ARBA00023125"/>
    </source>
</evidence>
<accession>A0A9R0W9W2</accession>
<dbReference type="Proteomes" id="UP000324705">
    <property type="component" value="Chromosome 4B"/>
</dbReference>
<reference evidence="8 9" key="1">
    <citation type="submission" date="2017-09" db="EMBL/GenBank/DDBJ databases">
        <authorList>
            <consortium name="International Durum Wheat Genome Sequencing Consortium (IDWGSC)"/>
            <person name="Milanesi L."/>
        </authorList>
    </citation>
    <scope>NUCLEOTIDE SEQUENCE [LARGE SCALE GENOMIC DNA]</scope>
    <source>
        <strain evidence="9">cv. Svevo</strain>
    </source>
</reference>
<feature type="domain" description="RWP-RK" evidence="6">
    <location>
        <begin position="547"/>
        <end position="628"/>
    </location>
</feature>
<dbReference type="SUPFAM" id="SSF54277">
    <property type="entry name" value="CAD &amp; PB1 domains"/>
    <property type="match status" value="1"/>
</dbReference>
<gene>
    <name evidence="8" type="ORF">TRITD_4Bv1G029350</name>
</gene>
<dbReference type="GO" id="GO:0003700">
    <property type="term" value="F:DNA-binding transcription factor activity"/>
    <property type="evidence" value="ECO:0007669"/>
    <property type="project" value="InterPro"/>
</dbReference>
<evidence type="ECO:0000256" key="4">
    <source>
        <dbReference type="ARBA" id="ARBA00023242"/>
    </source>
</evidence>
<dbReference type="AlphaFoldDB" id="A0A9R0W9W2"/>
<sequence length="874" mass="95812">MDENGTPDYSGGGSDMDLLMLSGFDDLDSFPELGAGPSFSDGILPSFSVSPVQQVTHISPSPPSVDAEEQGDVSITDGSDCSVSLASNEVMNVSAPTVPKTVYGGVTLMERMLRALAMLKEASTAGPVLVQVWIPVRNGDHQVLTTSDQPFLLDERLTGYREVSRQFTFSATEGPGLFPGLPGRVFISGMPEWTSNVMYYNTSEFLRVDYAIRNEVRGSLAMPVFNSSGGSCCAVLEVVMTQEKDNFCSEMDNLSNALQSVHLSTVRARTHPQSLTRNQQSVLTEILDVLRAVCHTHMLPLALAWIPVCPNSSLNVSAEYGDQAIKFGLRNKDVLCVQESACYINDMRMHDFLRACAEHPLEKGQGVAGNAILSNHPFFSSDVREYDMHDYPLAHHARKFGLHAAVAIRLRSTYTGNDDYVLEFFLPLTCKVREEQQLLLDDISMTMQRVCSSLRTVSDAELKENTTTMRSEIRCSSSDVSISSCNQIDVSSEVKINVPLENQIKNSVEQLADKKYAKFEPGTTSQNFENCSSTGKNVSLTLLQESTSDGLKIRSSTEKHVSLKILQQYFAGSLKDAAKSIGVCPTTLKRICRQHGISRWPSRKIKKVNRSLEKIQNVISTVHEVDGVIKYDPATGCIVSSVSQAVPHKAQNEKRSETHINLNPGGLSRNSHFGRTSKGSECQDASNDSYLTKEMICPGGMEMWVEGAEQKNVLWNSISMPQQWKIEIETDKSNAIVEQSLASSSSMTDCSSGGTSSDGTLKKCLKSRPVDGSNASIVVKAAYKDDTVRLKLLPSMKYQDLLEEIAKRLKLSVGAFQLKYKDDEDEWVILASDADLQECLDVLDTTGARIMKVQVRDVPCATGASSGSSFISGQ</sequence>
<organism evidence="8 9">
    <name type="scientific">Triticum turgidum subsp. durum</name>
    <name type="common">Durum wheat</name>
    <name type="synonym">Triticum durum</name>
    <dbReference type="NCBI Taxonomy" id="4567"/>
    <lineage>
        <taxon>Eukaryota</taxon>
        <taxon>Viridiplantae</taxon>
        <taxon>Streptophyta</taxon>
        <taxon>Embryophyta</taxon>
        <taxon>Tracheophyta</taxon>
        <taxon>Spermatophyta</taxon>
        <taxon>Magnoliopsida</taxon>
        <taxon>Liliopsida</taxon>
        <taxon>Poales</taxon>
        <taxon>Poaceae</taxon>
        <taxon>BOP clade</taxon>
        <taxon>Pooideae</taxon>
        <taxon>Triticodae</taxon>
        <taxon>Triticeae</taxon>
        <taxon>Triticinae</taxon>
        <taxon>Triticum</taxon>
    </lineage>
</organism>
<dbReference type="Gramene" id="TRITD4Bv1G029350.10">
    <property type="protein sequence ID" value="TRITD4Bv1G029350.10"/>
    <property type="gene ID" value="TRITD4Bv1G029350"/>
</dbReference>
<dbReference type="InterPro" id="IPR053793">
    <property type="entry name" value="PB1-like"/>
</dbReference>
<feature type="region of interest" description="Disordered" evidence="5">
    <location>
        <begin position="54"/>
        <end position="75"/>
    </location>
</feature>
<dbReference type="PROSITE" id="PS51519">
    <property type="entry name" value="RWP_RK"/>
    <property type="match status" value="1"/>
</dbReference>
<dbReference type="PANTHER" id="PTHR32002">
    <property type="entry name" value="PROTEIN NLP8"/>
    <property type="match status" value="1"/>
</dbReference>
<dbReference type="PANTHER" id="PTHR32002:SF45">
    <property type="entry name" value="PB1 DOMAIN-CONTAINING PROTEIN"/>
    <property type="match status" value="1"/>
</dbReference>
<evidence type="ECO:0000256" key="3">
    <source>
        <dbReference type="ARBA" id="ARBA00023163"/>
    </source>
</evidence>
<feature type="domain" description="PB1" evidence="7">
    <location>
        <begin position="776"/>
        <end position="858"/>
    </location>
</feature>
<dbReference type="InterPro" id="IPR000270">
    <property type="entry name" value="PB1_dom"/>
</dbReference>
<dbReference type="SMART" id="SM00666">
    <property type="entry name" value="PB1"/>
    <property type="match status" value="1"/>
</dbReference>
<dbReference type="Pfam" id="PF00564">
    <property type="entry name" value="PB1"/>
    <property type="match status" value="1"/>
</dbReference>
<protein>
    <submittedName>
        <fullName evidence="8">Uncharacterized protein</fullName>
    </submittedName>
</protein>
<evidence type="ECO:0000313" key="8">
    <source>
        <dbReference type="EMBL" id="VAI02715.1"/>
    </source>
</evidence>
<dbReference type="Pfam" id="PF22922">
    <property type="entry name" value="GAF_NLP"/>
    <property type="match status" value="1"/>
</dbReference>
<evidence type="ECO:0000259" key="7">
    <source>
        <dbReference type="PROSITE" id="PS51745"/>
    </source>
</evidence>
<keyword evidence="3" id="KW-0804">Transcription</keyword>